<accession>U5QI70</accession>
<proteinExistence type="predicted"/>
<dbReference type="KEGG" id="glj:GKIL_1084"/>
<dbReference type="STRING" id="1183438.GKIL_1084"/>
<evidence type="ECO:0000313" key="2">
    <source>
        <dbReference type="EMBL" id="AGY57330.1"/>
    </source>
</evidence>
<sequence length="350" mass="38155">MRAVLCGYYGFGNGGDEALLLSLLQMLPAHVEPVVLAAHPQAAAKRYGIACIDRWNIFSVSQAIAGADAFIWGGGSLMQDVTGKASLLYYGSLMQLAQSFGKRTIAWAQGLGPLKSRWSSEYTRRVLAGCTAVSVRDRGSAQLLDRWQIRYELVCDPVWGLEPLSGPPSPTQKSQIAVVLRPHLDLDARRQSVLVAALERLQRATDSHILCVPFQQPGDVALARAIAESLGPCCEVVAESDPRRLSSLFAGVDLTIAMRLHGVLIAAAAGSRVWGISYDPKVAQLLAQIEAPGCDLARLPDDPEVLAQFWIDHYRRGRSLDEAERRHWRALAWGNAAVLQRVLDRQPSGS</sequence>
<dbReference type="HOGENOM" id="CLU_039510_0_0_3"/>
<dbReference type="NCBIfam" id="TIGR03609">
    <property type="entry name" value="S_layer_CsaB"/>
    <property type="match status" value="1"/>
</dbReference>
<dbReference type="GO" id="GO:0016740">
    <property type="term" value="F:transferase activity"/>
    <property type="evidence" value="ECO:0007669"/>
    <property type="project" value="UniProtKB-KW"/>
</dbReference>
<name>U5QI70_GLOK1</name>
<organism evidence="2 3">
    <name type="scientific">Gloeobacter kilaueensis (strain ATCC BAA-2537 / CCAP 1431/1 / ULC 316 / JS1)</name>
    <dbReference type="NCBI Taxonomy" id="1183438"/>
    <lineage>
        <taxon>Bacteria</taxon>
        <taxon>Bacillati</taxon>
        <taxon>Cyanobacteriota</taxon>
        <taxon>Cyanophyceae</taxon>
        <taxon>Gloeobacterales</taxon>
        <taxon>Gloeobacteraceae</taxon>
        <taxon>Gloeobacter</taxon>
    </lineage>
</organism>
<dbReference type="AlphaFoldDB" id="U5QI70"/>
<protein>
    <submittedName>
        <fullName evidence="2">Polysaccharide pyruvyl transferase CsaB</fullName>
    </submittedName>
</protein>
<keyword evidence="3" id="KW-1185">Reference proteome</keyword>
<dbReference type="RefSeq" id="WP_023172399.1">
    <property type="nucleotide sequence ID" value="NC_022600.1"/>
</dbReference>
<dbReference type="OrthoDB" id="3199616at2"/>
<dbReference type="Proteomes" id="UP000017396">
    <property type="component" value="Chromosome"/>
</dbReference>
<evidence type="ECO:0000259" key="1">
    <source>
        <dbReference type="Pfam" id="PF04230"/>
    </source>
</evidence>
<dbReference type="PANTHER" id="PTHR36836:SF1">
    <property type="entry name" value="COLANIC ACID BIOSYNTHESIS PROTEIN WCAK"/>
    <property type="match status" value="1"/>
</dbReference>
<dbReference type="Pfam" id="PF04230">
    <property type="entry name" value="PS_pyruv_trans"/>
    <property type="match status" value="1"/>
</dbReference>
<feature type="domain" description="Polysaccharide pyruvyl transferase" evidence="1">
    <location>
        <begin position="13"/>
        <end position="280"/>
    </location>
</feature>
<keyword evidence="2" id="KW-0808">Transferase</keyword>
<evidence type="ECO:0000313" key="3">
    <source>
        <dbReference type="Proteomes" id="UP000017396"/>
    </source>
</evidence>
<reference evidence="2 3" key="1">
    <citation type="journal article" date="2013" name="PLoS ONE">
        <title>Cultivation and Complete Genome Sequencing of Gloeobacter kilaueensis sp. nov., from a Lava Cave in Kilauea Caldera, Hawai'i.</title>
        <authorList>
            <person name="Saw J.H."/>
            <person name="Schatz M."/>
            <person name="Brown M.V."/>
            <person name="Kunkel D.D."/>
            <person name="Foster J.S."/>
            <person name="Shick H."/>
            <person name="Christensen S."/>
            <person name="Hou S."/>
            <person name="Wan X."/>
            <person name="Donachie S.P."/>
        </authorList>
    </citation>
    <scope>NUCLEOTIDE SEQUENCE [LARGE SCALE GENOMIC DNA]</scope>
    <source>
        <strain evidence="3">JS</strain>
    </source>
</reference>
<dbReference type="eggNOG" id="COG2327">
    <property type="taxonomic scope" value="Bacteria"/>
</dbReference>
<dbReference type="PANTHER" id="PTHR36836">
    <property type="entry name" value="COLANIC ACID BIOSYNTHESIS PROTEIN WCAK"/>
    <property type="match status" value="1"/>
</dbReference>
<gene>
    <name evidence="2" type="ORF">GKIL_1084</name>
</gene>
<dbReference type="InterPro" id="IPR007345">
    <property type="entry name" value="Polysacch_pyruvyl_Trfase"/>
</dbReference>
<dbReference type="PATRIC" id="fig|1183438.3.peg.1069"/>
<dbReference type="InterPro" id="IPR019896">
    <property type="entry name" value="Polysacch_pyruvyl_Trfase_CsaB"/>
</dbReference>
<dbReference type="EMBL" id="CP003587">
    <property type="protein sequence ID" value="AGY57330.1"/>
    <property type="molecule type" value="Genomic_DNA"/>
</dbReference>